<sequence>MVSNVFPNSTVPFGLTKDSMTKIGKAIVGSSSTIPSGVFEGDFRDMYAKYSDMRSVDWVVWFLFVLPTVVCDEIFDNSKGSDDTKEAIDALASLIKGYAIAMSYYID</sequence>
<proteinExistence type="predicted"/>
<name>A0AAD5JXF4_9FUNG</name>
<reference evidence="1" key="2">
    <citation type="submission" date="2023-02" db="EMBL/GenBank/DDBJ databases">
        <authorList>
            <consortium name="DOE Joint Genome Institute"/>
            <person name="Mondo S.J."/>
            <person name="Chang Y."/>
            <person name="Wang Y."/>
            <person name="Ahrendt S."/>
            <person name="Andreopoulos W."/>
            <person name="Barry K."/>
            <person name="Beard J."/>
            <person name="Benny G.L."/>
            <person name="Blankenship S."/>
            <person name="Bonito G."/>
            <person name="Cuomo C."/>
            <person name="Desiro A."/>
            <person name="Gervers K.A."/>
            <person name="Hundley H."/>
            <person name="Kuo A."/>
            <person name="LaButti K."/>
            <person name="Lang B.F."/>
            <person name="Lipzen A."/>
            <person name="O'Donnell K."/>
            <person name="Pangilinan J."/>
            <person name="Reynolds N."/>
            <person name="Sandor L."/>
            <person name="Smith M.W."/>
            <person name="Tsang A."/>
            <person name="Grigoriev I.V."/>
            <person name="Stajich J.E."/>
            <person name="Spatafora J.W."/>
        </authorList>
    </citation>
    <scope>NUCLEOTIDE SEQUENCE</scope>
    <source>
        <strain evidence="1">RSA 2281</strain>
    </source>
</reference>
<dbReference type="EMBL" id="JAIXMP010000046">
    <property type="protein sequence ID" value="KAI9246462.1"/>
    <property type="molecule type" value="Genomic_DNA"/>
</dbReference>
<protein>
    <submittedName>
        <fullName evidence="1">Uncharacterized protein</fullName>
    </submittedName>
</protein>
<organism evidence="1 2">
    <name type="scientific">Phascolomyces articulosus</name>
    <dbReference type="NCBI Taxonomy" id="60185"/>
    <lineage>
        <taxon>Eukaryota</taxon>
        <taxon>Fungi</taxon>
        <taxon>Fungi incertae sedis</taxon>
        <taxon>Mucoromycota</taxon>
        <taxon>Mucoromycotina</taxon>
        <taxon>Mucoromycetes</taxon>
        <taxon>Mucorales</taxon>
        <taxon>Lichtheimiaceae</taxon>
        <taxon>Phascolomyces</taxon>
    </lineage>
</organism>
<gene>
    <name evidence="1" type="ORF">BDA99DRAFT_543257</name>
</gene>
<dbReference type="Proteomes" id="UP001209540">
    <property type="component" value="Unassembled WGS sequence"/>
</dbReference>
<evidence type="ECO:0000313" key="1">
    <source>
        <dbReference type="EMBL" id="KAI9246462.1"/>
    </source>
</evidence>
<comment type="caution">
    <text evidence="1">The sequence shown here is derived from an EMBL/GenBank/DDBJ whole genome shotgun (WGS) entry which is preliminary data.</text>
</comment>
<accession>A0AAD5JXF4</accession>
<evidence type="ECO:0000313" key="2">
    <source>
        <dbReference type="Proteomes" id="UP001209540"/>
    </source>
</evidence>
<reference evidence="1" key="1">
    <citation type="journal article" date="2022" name="IScience">
        <title>Evolution of zygomycete secretomes and the origins of terrestrial fungal ecologies.</title>
        <authorList>
            <person name="Chang Y."/>
            <person name="Wang Y."/>
            <person name="Mondo S."/>
            <person name="Ahrendt S."/>
            <person name="Andreopoulos W."/>
            <person name="Barry K."/>
            <person name="Beard J."/>
            <person name="Benny G.L."/>
            <person name="Blankenship S."/>
            <person name="Bonito G."/>
            <person name="Cuomo C."/>
            <person name="Desiro A."/>
            <person name="Gervers K.A."/>
            <person name="Hundley H."/>
            <person name="Kuo A."/>
            <person name="LaButti K."/>
            <person name="Lang B.F."/>
            <person name="Lipzen A."/>
            <person name="O'Donnell K."/>
            <person name="Pangilinan J."/>
            <person name="Reynolds N."/>
            <person name="Sandor L."/>
            <person name="Smith M.E."/>
            <person name="Tsang A."/>
            <person name="Grigoriev I.V."/>
            <person name="Stajich J.E."/>
            <person name="Spatafora J.W."/>
        </authorList>
    </citation>
    <scope>NUCLEOTIDE SEQUENCE</scope>
    <source>
        <strain evidence="1">RSA 2281</strain>
    </source>
</reference>
<keyword evidence="2" id="KW-1185">Reference proteome</keyword>
<dbReference type="AlphaFoldDB" id="A0AAD5JXF4"/>